<protein>
    <submittedName>
        <fullName evidence="2">Uncharacterized protein</fullName>
    </submittedName>
</protein>
<accession>A0A7S0PTP5</accession>
<dbReference type="AlphaFoldDB" id="A0A7S0PTP5"/>
<feature type="region of interest" description="Disordered" evidence="1">
    <location>
        <begin position="129"/>
        <end position="165"/>
    </location>
</feature>
<evidence type="ECO:0000313" key="2">
    <source>
        <dbReference type="EMBL" id="CAD8590643.1"/>
    </source>
</evidence>
<sequence>MARLDLDPLVRLGDLAARWRDAHREGGRHLETVPALFVAATEDVDTEEARGWRTKDGVASRVMRTAPSPRLEAFLDGGCKHPSIASKAPQKLTDAIDAVVVAARTCEGAAKEAESALDAFIAACSLSQGRGGTLPSPPSRPLSEEPTRDVGASNPSPEGAATGGHWMDAVPTAVLFTRVPWGDPPHRTIEEWLWLCTAVVEALDEEAAVKRGVADYLSQLPGEGEEDGEDTEAEPLTREKLQGCAEVWGMEPFLDRDLFNTLANAGK</sequence>
<gene>
    <name evidence="2" type="ORF">MSP1404_LOCUS8047</name>
</gene>
<dbReference type="EMBL" id="HBEV01010460">
    <property type="protein sequence ID" value="CAD8590643.1"/>
    <property type="molecule type" value="Transcribed_RNA"/>
</dbReference>
<proteinExistence type="predicted"/>
<reference evidence="2" key="1">
    <citation type="submission" date="2021-01" db="EMBL/GenBank/DDBJ databases">
        <authorList>
            <person name="Corre E."/>
            <person name="Pelletier E."/>
            <person name="Niang G."/>
            <person name="Scheremetjew M."/>
            <person name="Finn R."/>
            <person name="Kale V."/>
            <person name="Holt S."/>
            <person name="Cochrane G."/>
            <person name="Meng A."/>
            <person name="Brown T."/>
            <person name="Cohen L."/>
        </authorList>
    </citation>
    <scope>NUCLEOTIDE SEQUENCE</scope>
    <source>
        <strain evidence="2">CCMP494</strain>
    </source>
</reference>
<evidence type="ECO:0000256" key="1">
    <source>
        <dbReference type="SAM" id="MobiDB-lite"/>
    </source>
</evidence>
<organism evidence="2">
    <name type="scientific">Micromonas pusilla</name>
    <name type="common">Picoplanktonic green alga</name>
    <name type="synonym">Chromulina pusilla</name>
    <dbReference type="NCBI Taxonomy" id="38833"/>
    <lineage>
        <taxon>Eukaryota</taxon>
        <taxon>Viridiplantae</taxon>
        <taxon>Chlorophyta</taxon>
        <taxon>Mamiellophyceae</taxon>
        <taxon>Mamiellales</taxon>
        <taxon>Mamiellaceae</taxon>
        <taxon>Micromonas</taxon>
    </lineage>
</organism>
<name>A0A7S0PTP5_MICPS</name>